<dbReference type="PANTHER" id="PTHR11961">
    <property type="entry name" value="CYTOCHROME C"/>
    <property type="match status" value="1"/>
</dbReference>
<dbReference type="InterPro" id="IPR009056">
    <property type="entry name" value="Cyt_c-like_dom"/>
</dbReference>
<dbReference type="OrthoDB" id="9805828at2"/>
<dbReference type="InterPro" id="IPR036909">
    <property type="entry name" value="Cyt_c-like_dom_sf"/>
</dbReference>
<dbReference type="Gene3D" id="1.10.760.10">
    <property type="entry name" value="Cytochrome c-like domain"/>
    <property type="match status" value="2"/>
</dbReference>
<comment type="caution">
    <text evidence="8">The sequence shown here is derived from an EMBL/GenBank/DDBJ whole genome shotgun (WGS) entry which is preliminary data.</text>
</comment>
<dbReference type="EMBL" id="PDVP01000009">
    <property type="protein sequence ID" value="PHP66313.1"/>
    <property type="molecule type" value="Genomic_DNA"/>
</dbReference>
<accession>A0A2G1QLA8</accession>
<keyword evidence="2 6" id="KW-0349">Heme</keyword>
<sequence length="225" mass="24047">MFATLFHAAQTFAGDGDPVAGERLFGLCKGCHEIGEGARNKVGPHLDGIIGRKAGGVEGFTYSRAMRQAGQAGLVWDAANLSTYLHKPRDFIAGNRMSFRGLAGETERADLVAYLAATGGAAPADDLERRDAVIVTGFAKIVLDMEGDRDYGEYLAGECVTCHQASGHADGIPSIVGVPRAYFVKALFEYKSNIRTNEVMKLRVANLANEDIAALAAYFSSLEPE</sequence>
<evidence type="ECO:0000259" key="7">
    <source>
        <dbReference type="PROSITE" id="PS51007"/>
    </source>
</evidence>
<keyword evidence="9" id="KW-1185">Reference proteome</keyword>
<keyword evidence="1" id="KW-0813">Transport</keyword>
<evidence type="ECO:0000313" key="9">
    <source>
        <dbReference type="Proteomes" id="UP000221168"/>
    </source>
</evidence>
<reference evidence="8 9" key="1">
    <citation type="submission" date="2017-10" db="EMBL/GenBank/DDBJ databases">
        <title>Sedimentibacterium mangrovi gen. nov., sp. nov., a novel member of family Phyllobacteriacea isolated from mangrove sediment.</title>
        <authorList>
            <person name="Liao H."/>
            <person name="Tian Y."/>
        </authorList>
    </citation>
    <scope>NUCLEOTIDE SEQUENCE [LARGE SCALE GENOMIC DNA]</scope>
    <source>
        <strain evidence="8 9">X9-2-2</strain>
    </source>
</reference>
<dbReference type="InterPro" id="IPR002327">
    <property type="entry name" value="Cyt_c_1A/1B"/>
</dbReference>
<evidence type="ECO:0000256" key="1">
    <source>
        <dbReference type="ARBA" id="ARBA00022448"/>
    </source>
</evidence>
<dbReference type="PROSITE" id="PS51007">
    <property type="entry name" value="CYTC"/>
    <property type="match status" value="2"/>
</dbReference>
<evidence type="ECO:0000256" key="5">
    <source>
        <dbReference type="ARBA" id="ARBA00023004"/>
    </source>
</evidence>
<dbReference type="GO" id="GO:0046872">
    <property type="term" value="F:metal ion binding"/>
    <property type="evidence" value="ECO:0007669"/>
    <property type="project" value="UniProtKB-KW"/>
</dbReference>
<dbReference type="SUPFAM" id="SSF46626">
    <property type="entry name" value="Cytochrome c"/>
    <property type="match status" value="2"/>
</dbReference>
<keyword evidence="3 6" id="KW-0479">Metal-binding</keyword>
<proteinExistence type="predicted"/>
<name>A0A2G1QLA8_9HYPH</name>
<feature type="domain" description="Cytochrome c" evidence="7">
    <location>
        <begin position="16"/>
        <end position="119"/>
    </location>
</feature>
<dbReference type="GO" id="GO:0009055">
    <property type="term" value="F:electron transfer activity"/>
    <property type="evidence" value="ECO:0007669"/>
    <property type="project" value="InterPro"/>
</dbReference>
<evidence type="ECO:0000256" key="6">
    <source>
        <dbReference type="PROSITE-ProRule" id="PRU00433"/>
    </source>
</evidence>
<keyword evidence="4" id="KW-0249">Electron transport</keyword>
<evidence type="ECO:0000256" key="3">
    <source>
        <dbReference type="ARBA" id="ARBA00022723"/>
    </source>
</evidence>
<dbReference type="Proteomes" id="UP000221168">
    <property type="component" value="Unassembled WGS sequence"/>
</dbReference>
<dbReference type="GO" id="GO:0020037">
    <property type="term" value="F:heme binding"/>
    <property type="evidence" value="ECO:0007669"/>
    <property type="project" value="InterPro"/>
</dbReference>
<dbReference type="AlphaFoldDB" id="A0A2G1QLA8"/>
<dbReference type="PRINTS" id="PR00604">
    <property type="entry name" value="CYTCHRMECIAB"/>
</dbReference>
<gene>
    <name evidence="8" type="ORF">CSC94_14625</name>
</gene>
<organism evidence="8 9">
    <name type="scientific">Zhengella mangrovi</name>
    <dbReference type="NCBI Taxonomy" id="1982044"/>
    <lineage>
        <taxon>Bacteria</taxon>
        <taxon>Pseudomonadati</taxon>
        <taxon>Pseudomonadota</taxon>
        <taxon>Alphaproteobacteria</taxon>
        <taxon>Hyphomicrobiales</taxon>
        <taxon>Notoacmeibacteraceae</taxon>
        <taxon>Zhengella</taxon>
    </lineage>
</organism>
<keyword evidence="5 6" id="KW-0408">Iron</keyword>
<dbReference type="Pfam" id="PF00034">
    <property type="entry name" value="Cytochrom_C"/>
    <property type="match status" value="1"/>
</dbReference>
<evidence type="ECO:0000313" key="8">
    <source>
        <dbReference type="EMBL" id="PHP66313.1"/>
    </source>
</evidence>
<evidence type="ECO:0000256" key="4">
    <source>
        <dbReference type="ARBA" id="ARBA00022982"/>
    </source>
</evidence>
<evidence type="ECO:0000256" key="2">
    <source>
        <dbReference type="ARBA" id="ARBA00022617"/>
    </source>
</evidence>
<feature type="domain" description="Cytochrome c" evidence="7">
    <location>
        <begin position="147"/>
        <end position="223"/>
    </location>
</feature>
<protein>
    <submittedName>
        <fullName evidence="8">Cytochrome C</fullName>
    </submittedName>
</protein>